<dbReference type="Proteomes" id="UP000027734">
    <property type="component" value="Unassembled WGS sequence"/>
</dbReference>
<keyword evidence="2" id="KW-1185">Reference proteome</keyword>
<name>A0A073IHL5_9RHOB</name>
<proteinExistence type="predicted"/>
<dbReference type="EMBL" id="JAMC01000004">
    <property type="protein sequence ID" value="KEJ89010.1"/>
    <property type="molecule type" value="Genomic_DNA"/>
</dbReference>
<sequence>MSYPFHPGGFRLPEASSGNRSTQVGSSYHFTGQIIVGDGPGRCLGTESHLEMKGALILSTRPETAAIFDQIVFEWYDDDGVYHKHFIDLVVQQCDGKWVGYAVRPTKYATAEYIAKLARIKAQAMLQGFLSDFRLFTEEDVDPTELFNAKLLHSVRVTDPDADEIAKRVVSTCSGVTAIGTLVAETGLDGMGFRAIVRLIRSGHLKLVQHERITHATELFKAQEV</sequence>
<organism evidence="1 2">
    <name type="scientific">Sulfitobacter donghicola DSW-25 = KCTC 12864 = JCM 14565</name>
    <dbReference type="NCBI Taxonomy" id="1300350"/>
    <lineage>
        <taxon>Bacteria</taxon>
        <taxon>Pseudomonadati</taxon>
        <taxon>Pseudomonadota</taxon>
        <taxon>Alphaproteobacteria</taxon>
        <taxon>Rhodobacterales</taxon>
        <taxon>Roseobacteraceae</taxon>
        <taxon>Sulfitobacter</taxon>
    </lineage>
</organism>
<dbReference type="RefSeq" id="WP_025058580.1">
    <property type="nucleotide sequence ID" value="NZ_JAMC01000004.1"/>
</dbReference>
<evidence type="ECO:0000313" key="2">
    <source>
        <dbReference type="Proteomes" id="UP000027734"/>
    </source>
</evidence>
<comment type="caution">
    <text evidence="1">The sequence shown here is derived from an EMBL/GenBank/DDBJ whole genome shotgun (WGS) entry which is preliminary data.</text>
</comment>
<dbReference type="STRING" id="1300350.Z948_1144"/>
<reference evidence="1 2" key="1">
    <citation type="submission" date="2014-01" db="EMBL/GenBank/DDBJ databases">
        <title>Sulfitobacter donghicola JCM 14565 Genome Sequencing.</title>
        <authorList>
            <person name="Lai Q."/>
            <person name="Hong Z."/>
        </authorList>
    </citation>
    <scope>NUCLEOTIDE SEQUENCE [LARGE SCALE GENOMIC DNA]</scope>
    <source>
        <strain evidence="1 2">JCM 14565</strain>
    </source>
</reference>
<protein>
    <recommendedName>
        <fullName evidence="3">TnsA endonuclease N-terminal domain-containing protein</fullName>
    </recommendedName>
</protein>
<dbReference type="OrthoDB" id="7982727at2"/>
<gene>
    <name evidence="1" type="ORF">DSW25_12290</name>
</gene>
<evidence type="ECO:0000313" key="1">
    <source>
        <dbReference type="EMBL" id="KEJ89010.1"/>
    </source>
</evidence>
<dbReference type="AlphaFoldDB" id="A0A073IHL5"/>
<dbReference type="eggNOG" id="ENOG5030KQN">
    <property type="taxonomic scope" value="Bacteria"/>
</dbReference>
<accession>A0A073IHL5</accession>
<evidence type="ECO:0008006" key="3">
    <source>
        <dbReference type="Google" id="ProtNLM"/>
    </source>
</evidence>